<reference evidence="7" key="1">
    <citation type="submission" date="2021-01" db="UniProtKB">
        <authorList>
            <consortium name="EnsemblPlants"/>
        </authorList>
    </citation>
    <scope>IDENTIFICATION</scope>
</reference>
<evidence type="ECO:0000313" key="7">
    <source>
        <dbReference type="EnsemblPlants" id="Kaladp0038s0004.1.v1.1.CDS.1"/>
    </source>
</evidence>
<dbReference type="Gene3D" id="3.30.1370.210">
    <property type="match status" value="1"/>
</dbReference>
<evidence type="ECO:0000256" key="5">
    <source>
        <dbReference type="PROSITE-ProRule" id="PRU00723"/>
    </source>
</evidence>
<dbReference type="PROSITE" id="PS50103">
    <property type="entry name" value="ZF_C3H1"/>
    <property type="match status" value="1"/>
</dbReference>
<evidence type="ECO:0000256" key="3">
    <source>
        <dbReference type="ARBA" id="ARBA00022833"/>
    </source>
</evidence>
<name>A0A7N0TIV0_KALFE</name>
<dbReference type="Gramene" id="Kaladp0038s0004.1.v1.1">
    <property type="protein sequence ID" value="Kaladp0038s0004.1.v1.1.CDS.1"/>
    <property type="gene ID" value="Kaladp0038s0004.v1.1"/>
</dbReference>
<organism evidence="7 8">
    <name type="scientific">Kalanchoe fedtschenkoi</name>
    <name type="common">Lavender scallops</name>
    <name type="synonym">South American air plant</name>
    <dbReference type="NCBI Taxonomy" id="63787"/>
    <lineage>
        <taxon>Eukaryota</taxon>
        <taxon>Viridiplantae</taxon>
        <taxon>Streptophyta</taxon>
        <taxon>Embryophyta</taxon>
        <taxon>Tracheophyta</taxon>
        <taxon>Spermatophyta</taxon>
        <taxon>Magnoliopsida</taxon>
        <taxon>eudicotyledons</taxon>
        <taxon>Gunneridae</taxon>
        <taxon>Pentapetalae</taxon>
        <taxon>Saxifragales</taxon>
        <taxon>Crassulaceae</taxon>
        <taxon>Kalanchoe</taxon>
    </lineage>
</organism>
<keyword evidence="3 5" id="KW-0862">Zinc</keyword>
<keyword evidence="4" id="KW-0238">DNA-binding</keyword>
<dbReference type="SMART" id="SM00356">
    <property type="entry name" value="ZnF_C3H1"/>
    <property type="match status" value="2"/>
</dbReference>
<dbReference type="AlphaFoldDB" id="A0A7N0TIV0"/>
<feature type="zinc finger region" description="C3H1-type" evidence="5">
    <location>
        <begin position="65"/>
        <end position="94"/>
    </location>
</feature>
<evidence type="ECO:0000256" key="4">
    <source>
        <dbReference type="ARBA" id="ARBA00023125"/>
    </source>
</evidence>
<dbReference type="PANTHER" id="PTHR14493">
    <property type="entry name" value="UNKEMPT FAMILY MEMBER"/>
    <property type="match status" value="1"/>
</dbReference>
<protein>
    <recommendedName>
        <fullName evidence="6">C3H1-type domain-containing protein</fullName>
    </recommendedName>
</protein>
<evidence type="ECO:0000256" key="2">
    <source>
        <dbReference type="ARBA" id="ARBA00022771"/>
    </source>
</evidence>
<sequence length="232" mass="26588">MRGRITAVYQYRDPRVDDAYYSSDEFRMFGFKILPCPRTRSHDWTDCPLAHRGEKAQRRDPSVFNYMAIACPNFKANDGECPLGEACCFAHGIFEYWLHPAKYRTRPCHMGHLCQRKVCFFAHGPHQLRTEIKYKVQWSNNNSLDGVTQIDSLTGLPIPKSTAADGFDPMKPHFDSNSRQRLSSINETEVTRRLGELSVVEGIPTDAGFACLPNLPEIDWVSQLLDDENIDW</sequence>
<dbReference type="InterPro" id="IPR000571">
    <property type="entry name" value="Znf_CCCH"/>
</dbReference>
<proteinExistence type="predicted"/>
<dbReference type="Pfam" id="PF00642">
    <property type="entry name" value="zf-CCCH"/>
    <property type="match status" value="1"/>
</dbReference>
<dbReference type="Proteomes" id="UP000594263">
    <property type="component" value="Unplaced"/>
</dbReference>
<dbReference type="GO" id="GO:0008270">
    <property type="term" value="F:zinc ion binding"/>
    <property type="evidence" value="ECO:0007669"/>
    <property type="project" value="UniProtKB-KW"/>
</dbReference>
<evidence type="ECO:0000256" key="1">
    <source>
        <dbReference type="ARBA" id="ARBA00022723"/>
    </source>
</evidence>
<keyword evidence="8" id="KW-1185">Reference proteome</keyword>
<dbReference type="PANTHER" id="PTHR14493:SF109">
    <property type="entry name" value="ZINC FINGER CCCH DOMAIN-CONTAINING PROTEIN 54"/>
    <property type="match status" value="1"/>
</dbReference>
<evidence type="ECO:0000259" key="6">
    <source>
        <dbReference type="PROSITE" id="PS50103"/>
    </source>
</evidence>
<dbReference type="GO" id="GO:0003677">
    <property type="term" value="F:DNA binding"/>
    <property type="evidence" value="ECO:0007669"/>
    <property type="project" value="UniProtKB-KW"/>
</dbReference>
<keyword evidence="2 5" id="KW-0863">Zinc-finger</keyword>
<dbReference type="InterPro" id="IPR057444">
    <property type="entry name" value="Znf-CCCH_AtC3H23-like"/>
</dbReference>
<dbReference type="InterPro" id="IPR045234">
    <property type="entry name" value="Unkempt-like"/>
</dbReference>
<evidence type="ECO:0000313" key="8">
    <source>
        <dbReference type="Proteomes" id="UP000594263"/>
    </source>
</evidence>
<keyword evidence="1 5" id="KW-0479">Metal-binding</keyword>
<dbReference type="EnsemblPlants" id="Kaladp0038s0004.1.v1.1">
    <property type="protein sequence ID" value="Kaladp0038s0004.1.v1.1.CDS.1"/>
    <property type="gene ID" value="Kaladp0038s0004.v1.1"/>
</dbReference>
<dbReference type="Pfam" id="PF25512">
    <property type="entry name" value="zf-CCCH_AtC3H23"/>
    <property type="match status" value="1"/>
</dbReference>
<accession>A0A7N0TIV0</accession>
<feature type="domain" description="C3H1-type" evidence="6">
    <location>
        <begin position="65"/>
        <end position="94"/>
    </location>
</feature>